<dbReference type="GO" id="GO:0006508">
    <property type="term" value="P:proteolysis"/>
    <property type="evidence" value="ECO:0007669"/>
    <property type="project" value="UniProtKB-KW"/>
</dbReference>
<dbReference type="InterPro" id="IPR051458">
    <property type="entry name" value="Cyt/Met_Dipeptidase"/>
</dbReference>
<dbReference type="EMBL" id="AP024086">
    <property type="protein sequence ID" value="BCL62089.1"/>
    <property type="molecule type" value="Genomic_DNA"/>
</dbReference>
<evidence type="ECO:0000313" key="5">
    <source>
        <dbReference type="EMBL" id="BCL62089.1"/>
    </source>
</evidence>
<reference evidence="5" key="1">
    <citation type="submission" date="2020-09" db="EMBL/GenBank/DDBJ databases">
        <title>Desulfogranum mesoprofundum gen. nov., sp. nov., a novel mesophilic, sulfate-reducing chemolithoautotroph isolated from a deep-sea hydrothermal vent chimney in the Suiyo Seamount.</title>
        <authorList>
            <person name="Hashimoto Y."/>
            <person name="Nakagawa S."/>
        </authorList>
    </citation>
    <scope>NUCLEOTIDE SEQUENCE</scope>
    <source>
        <strain evidence="5">KT2</strain>
    </source>
</reference>
<evidence type="ECO:0000256" key="2">
    <source>
        <dbReference type="ARBA" id="ARBA00022723"/>
    </source>
</evidence>
<sequence>MEKNSAIARALNFFDDGSFFALLADWVALDTGNPVDNGTTQMHQYLKEKITPFLEDMDFDCRMVENPLEPFAPFLIGRRIEDESLPSILIYGHGDTVPPMDGGWQEGLVPLVLTRRGNRWYGRGCADNKGQHAINLVALNCAISERKKLGYNVIILIEMGEESGSPGLHELCKREKKYLEADLLIASDGPRIDPDVITIFGGSRAVFNFDCSITLRKGGHHSGNWGGLLANPGIILSHALASMVDKNGKILIDGLRPESIPFSIRKAIEKLTVRGEKGPAIDSWWGEPGLSAAMKVYGWNTLEVLAFTCGTPDRPVNAIPPKAWARCHIRFTADSNPKKFLPAIRAHLDHHGFSMVEITEVPNNYGLATRMEPDNPFVRLATTSFEETLGEKVVFLPNLGGTLPNDVFANILGMPTLWVPHSYSGCNQHAVNEHILESVTREGLQLMTGLFWDLAEKIPVRA</sequence>
<name>A0A8D5JHZ6_9BACT</name>
<organism evidence="5 6">
    <name type="scientific">Desulfomarina profundi</name>
    <dbReference type="NCBI Taxonomy" id="2772557"/>
    <lineage>
        <taxon>Bacteria</taxon>
        <taxon>Pseudomonadati</taxon>
        <taxon>Thermodesulfobacteriota</taxon>
        <taxon>Desulfobulbia</taxon>
        <taxon>Desulfobulbales</taxon>
        <taxon>Desulfobulbaceae</taxon>
        <taxon>Desulfomarina</taxon>
    </lineage>
</organism>
<keyword evidence="3" id="KW-0378">Hydrolase</keyword>
<proteinExistence type="predicted"/>
<keyword evidence="2" id="KW-0479">Metal-binding</keyword>
<evidence type="ECO:0000256" key="1">
    <source>
        <dbReference type="ARBA" id="ARBA00022670"/>
    </source>
</evidence>
<dbReference type="InterPro" id="IPR011650">
    <property type="entry name" value="Peptidase_M20_dimer"/>
</dbReference>
<dbReference type="PROSITE" id="PS00758">
    <property type="entry name" value="ARGE_DAPE_CPG2_1"/>
    <property type="match status" value="1"/>
</dbReference>
<dbReference type="GO" id="GO:0046872">
    <property type="term" value="F:metal ion binding"/>
    <property type="evidence" value="ECO:0007669"/>
    <property type="project" value="UniProtKB-KW"/>
</dbReference>
<dbReference type="PANTHER" id="PTHR43270:SF12">
    <property type="entry name" value="SUCCINYL-DIAMINOPIMELATE DESUCCINYLASE"/>
    <property type="match status" value="1"/>
</dbReference>
<accession>A0A8D5JHZ6</accession>
<protein>
    <recommendedName>
        <fullName evidence="4">Peptidase M20 dimerisation domain-containing protein</fullName>
    </recommendedName>
</protein>
<evidence type="ECO:0000256" key="3">
    <source>
        <dbReference type="ARBA" id="ARBA00022801"/>
    </source>
</evidence>
<dbReference type="PANTHER" id="PTHR43270">
    <property type="entry name" value="BETA-ALA-HIS DIPEPTIDASE"/>
    <property type="match status" value="1"/>
</dbReference>
<dbReference type="KEGG" id="dbk:DGMP_27820"/>
<gene>
    <name evidence="5" type="ORF">DGMP_27820</name>
</gene>
<dbReference type="Proteomes" id="UP000826725">
    <property type="component" value="Chromosome"/>
</dbReference>
<evidence type="ECO:0000313" key="6">
    <source>
        <dbReference type="Proteomes" id="UP000826725"/>
    </source>
</evidence>
<dbReference type="InterPro" id="IPR002933">
    <property type="entry name" value="Peptidase_M20"/>
</dbReference>
<dbReference type="Pfam" id="PF01546">
    <property type="entry name" value="Peptidase_M20"/>
    <property type="match status" value="1"/>
</dbReference>
<feature type="domain" description="Peptidase M20 dimerisation" evidence="4">
    <location>
        <begin position="217"/>
        <end position="352"/>
    </location>
</feature>
<dbReference type="InterPro" id="IPR001261">
    <property type="entry name" value="ArgE/DapE_CS"/>
</dbReference>
<evidence type="ECO:0000259" key="4">
    <source>
        <dbReference type="Pfam" id="PF07687"/>
    </source>
</evidence>
<keyword evidence="1" id="KW-0645">Protease</keyword>
<dbReference type="AlphaFoldDB" id="A0A8D5JHZ6"/>
<dbReference type="NCBIfam" id="NF005478">
    <property type="entry name" value="PRK07079.1"/>
    <property type="match status" value="1"/>
</dbReference>
<keyword evidence="6" id="KW-1185">Reference proteome</keyword>
<dbReference type="Pfam" id="PF07687">
    <property type="entry name" value="M20_dimer"/>
    <property type="match status" value="1"/>
</dbReference>
<dbReference type="GO" id="GO:0008233">
    <property type="term" value="F:peptidase activity"/>
    <property type="evidence" value="ECO:0007669"/>
    <property type="project" value="UniProtKB-KW"/>
</dbReference>
<dbReference type="RefSeq" id="WP_228854486.1">
    <property type="nucleotide sequence ID" value="NZ_AP024086.1"/>
</dbReference>